<dbReference type="InterPro" id="IPR007863">
    <property type="entry name" value="Peptidase_M16_C"/>
</dbReference>
<dbReference type="Pfam" id="PF08367">
    <property type="entry name" value="M16C_assoc"/>
    <property type="match status" value="1"/>
</dbReference>
<comment type="caution">
    <text evidence="3">The sequence shown here is derived from an EMBL/GenBank/DDBJ whole genome shotgun (WGS) entry which is preliminary data.</text>
</comment>
<feature type="region of interest" description="Disordered" evidence="1">
    <location>
        <begin position="1785"/>
        <end position="1808"/>
    </location>
</feature>
<sequence length="4099" mass="448576">MKEGVLRRDFMPSSQHRAQEPQSSAPGMGFLCACAAAITSGAGAGTPNEPSAVALFIREVWRVRVMASGAGSVAASAAGPAQAFVAAPIRAPAAPAQRPGGTQGSSSSSASSGPGLSTAMFALGTAGAVAARSRPAERRVALRRGQAVAEAPVKTGTSYEVGQKLHGWTCVRSEYVKEFSCSGYLFQHDKTLLQIQTGAELMSMVQPADENKTFSVVFRTPPENSNGIAHVLEHSVLCGSRKYPLKAMTFPDRTCYPVASCNLKDFYNLIDVYLDAVFHPRAISDPRVLAQEGWHYEVEKKDEPLKYKGVVFNEMKGVYSNPDAAHGRLANMSMFPDTQYGVDSGGDPREIPNLTFDYFKNFHGKFYHPSNAKFWFYGDDPADDRLELLDKFLSEFDKIEVDSKIVAQPLFKEPKTVVGEFAVGEDEDISKKTMISYLGHLRGILDMRFKIIGSACLAAMEAMLFDRGGGLDESMLQATFSVGLKDIKPEDVEKVEELAETGFDSDAIKASVNTIEFQHPDFGSDFRFAANSNWNYDADPFEALKFEKPLEELKQRLEKDEPVFQEKEELEKHRATLEEKETPDTAEAMQTVPRLELSDIPKEKLGSHPVILRHALCLGATLKFNVVFCWATFKTKRSDVESGVLVSQKLPKSTGSVWHGHFRLKSFATLKALVLQRSPSAYAFFTGIAADGTLCEIFRSATYVHTKGKSQIDFVITRRLDAHPISRLACPLPDAGLFEWRGGGRHLPLSVCVPARRFMPDRSAAAQVQTSFDLVHLRDAVGAGSAEAVAFSEEVSRSLVGARIDTPQALNEHVMPILARHFPKALGQARLGRGSIKTFRYWRLLVIYQREAREAKRASRALRKQYLRDELRQAESAYQRGDQKGLFEVMRRLAPKQRKAKVQLRGEDGRILSNAEELRVFTEYCRGLFSQGGRLNHEIETAVGTKGRRMLSMLPYEDCRRFAQVPESREKDLAADGRSLQDLAAEFGPVRWREVRVLVDFGESAGGATAVTKGPKGDLEAGETATVREGLGVLEQALKPTSGMRKRDGGGVEYRALFVLDSVLLADNLRSLSYDTGENDESNLLDTVVSRFILLWTQISRSMFSDVSVHIRLLPLQVMGKQATNTAYKARSALRMLSLEADDVQTARFAVRSLLSDMGVESGLWSLPDLDASGGLEERGRCFPFSIPLADFDHLLHHVMEEVEGGFSTAAKELWDSFDAQLSALSKVFSKRDHIEVYIKKNIWDNAAIPHESKGESQRRKRKDRQRDPQPSDGKESCKHKGRRLIELADGQAQHFLRELQSLRLEGFQPAAAALAKLRSIDEASLAVADDISKAFVVAQRKVLLRFEQGSAYYTKFPWCVVKLLQYLLVPAGQQRVAAEHNSRQLAADWCRQLDAGQLQVRGTFAEHLFEGDFLMSMRKWGDGGANTVMDNNLFAELVGYGMSLVSMQRLEARHHLVNIKMGSSRASGATTASAALRRRQNPDCRQESFRAEFEDYLQRFDELVPEEWNSMAELHRLVSGHHIAVMFRDVATEDSIIQKLSSSNRVQTPAHLLELFNHIKLVLREGAFYAVPVTMGSNGATTYEVMQLLSFKPSAKKYMEQVVGWGSGTDKWQDHVAVALLGQHVVGPGRVTIDLERLEQQQQQICPFQPGETFVSSASAVEAFPVQSLFKLDFEHVYQFQTVKHACRFSEDALMDALDVDLDELIGEAGSPVNNAGLRRAPSLASESAASVASQVVDVPKNMTSAGYNVLRSFLLHETAVDPRRQKDNLDWFRSAVAKVTSSRKRGQLKSRVKVRRRKPRAAREPALADEPVIEVPSGSDADVPAEQALDMEPSAPSEIEVASASAIAASSENTAGAATAAATGSLPVHRHLARPAPDPLPVPIEPRVKNDGHRAVTTTLLPYLRQVMLEALDAGGPTSFTAVRGEVVSESIFRFDDQVLALNGWAGSIISISVKVEDEMAAQLPDLVAACSTAQQLRMVEWVELSDYSGTGQVEDYLNETRFKKRGKKWYDWNSQKAEEEWQQALRNPNLPKSRDAYGNTTVAALVKHQRTSGRNVATTRSLREEKEHTIENGNEKQIADLGRGLPLELPAPAATAKAKGKKAKAKAKAKNKAAANISNVSHDGQVVEPPPEENENKTKRQRPTADKELQQLDLKRRLVVLSSKWTSKVEEINAEVTLAVETAQEFEECQEVAGVLKVRLERLYALLPDKKDCAFPPESAAATFDPSKSRDKLSPVSSSRLRALNDPTKAQIVEYEKMLHSAEQAVQKALNLLTKSTAELVAAAEREKAKEVRLAQIREKKAKDTLKCLESARAAGKADADHEVAQDDSADKPEKKPKSGDDGECVTEAEGSESGSGSEAEDGSADDAGSDKDEEVVPSQEDEGALDMRPKPTVSAVPSHKDKGALDNLDMGKKSDVFWLVCNPDEISFAAASGMQTCNAVAQNDSPESAGTVVPGSWADLDALDYTRPMWFYFDPQQVDPEVLNNMADPGDVWETWKQHGQKASSAMVRAAAHPAMLGSGVAPLMKRLCAGNANILDMLATPDGGVPLASVDFMTKMFHVKEVVCGPMWQAASFGDGLISRVVLCTAGACFLAMIPFAKLRRMAEESNPDREEGVGISRVADEFVSLGLEDVEASGGAYIFLRKGEGAVVPPGYFFFQCAPGYMKATPKFYKNQSVEKGCGTVCVAAAAAFQGTCLAYLSVSSHVKSAFATIPGPVLTLANLFAIRSNFEAARGVFKNGVWKFLDHIECGLLALELALAAEMSVKTEPGEVGADGAEAEGDLGKASAAAPISEALGHVSDDQASHHASDDQPDGEKAAGDDQADGEKAASDDQADGEKAASDDQADGEKAASDDQADGEKAASDDQADGETAAGSVASKATPAVDAAEGNGDGGASGDQKGRSGPSFGLRLGEIDPPSTPHGPRPDFVATLATSTGAADLDGLAEVAELQANLDAPSATPGAPLSEAEKAMAEMRQTLLQRKTAATQGVDPSTVRGKPATSPKQPVPRPVKDFMLRSAANQMALQAAEELKLSGKKRKADGVPNEPRQPKAAARAPSQTPKAKAKCKATAKALAPVLVQLADKDTGGKIVSKHLATLLRSMLGFGFGKGDCTLRPNQALPCYGGLMMALDLSKAFDRVSRSDLDIAMRQAKVDDDLRVIILQWHDSVHYHLRVHTHQDSVHCTTGVRQGCCLAPYLWALLSCSILTQIAERTDGKWVQFLLNAYADDVHEAWEVTSLADLQWFERCVTATFAVLKSFRMIINEVLRHVRAITGNQVHVGGDDNQCVLQQVRLEFPGEMLLLQATTLLARLVDVADPMISAPVLDRLRRVGDELGGHCRRYHEECRRAAEYFRVTQTEAVVRPQDGAPPEAVVSGRDGLKVAKLVCDRCAFIPLSGSGFRQMSHLTAKSWLESQFRLVVGAVQWSRGHRSTHTSALLRGKPASLDDSLLMTGMAVEDEMTTMWGHVLPSLLTPSAQAGDRLQSQSDGAKRKQDHQGKRPQGKGTGKGRGRQRGHGADSSQGRLAHQQPDLLDLMIKLVLRHEAFLGRLHQDMVYIFTFKNQPNAPDSLLPVLYKVSQEWREKYQTDPSSLDRSLRVTILLCLLTELLQRHRRLEANGAEEVLKAIKGAGWMSEDGKWVHQVWNHAEAKLVTDEARGAMTLAEGTEHIRTMLGLLAQPEILLKFAATRPLARDEWTSNLVQTYAMMGRYKKGSTVGAAAAASFDGAWEARCNKEFWIGTNRDGLEVVPRSQSKAFFTRWVARCGMDTHGYEFLGIYRPTSGVVYADLAFDLSRVPEAELGTAKGDFVSLTRRVGMSTGGISASTMCMNKRGDTEPLTYLFMRGKAMAGQMTDLADLMQEIALTTDFDNKDRIVQYNYLSDVLKQIEEGKWDEILQKLKALQASCNVVNITSDADNLDAAQGCSRSSTGSEKEDEEKTLAGLYHLPACSHCGQSWLKSYEESKRQLAKEQVNYVGKGGNLYETGYEFHGSALVVPLDHVQVANLALGARLAKERRKDLDLGEDELTKAIIGCMGDIDAYLLPDAKGYQSMLRYLLEEDDTYRQKVRDEILGTKACEGAKEEFGLSLTSPFAEAKTPEA</sequence>
<dbReference type="PANTHER" id="PTHR43016:SF13">
    <property type="entry name" value="PRESEQUENCE PROTEASE, MITOCHONDRIAL"/>
    <property type="match status" value="1"/>
</dbReference>
<reference evidence="3 4" key="1">
    <citation type="submission" date="2016-02" db="EMBL/GenBank/DDBJ databases">
        <title>Genome analysis of coral dinoflagellate symbionts highlights evolutionary adaptations to a symbiotic lifestyle.</title>
        <authorList>
            <person name="Aranda M."/>
            <person name="Li Y."/>
            <person name="Liew Y.J."/>
            <person name="Baumgarten S."/>
            <person name="Simakov O."/>
            <person name="Wilson M."/>
            <person name="Piel J."/>
            <person name="Ashoor H."/>
            <person name="Bougouffa S."/>
            <person name="Bajic V.B."/>
            <person name="Ryu T."/>
            <person name="Ravasi T."/>
            <person name="Bayer T."/>
            <person name="Micklem G."/>
            <person name="Kim H."/>
            <person name="Bhak J."/>
            <person name="Lajeunesse T.C."/>
            <person name="Voolstra C.R."/>
        </authorList>
    </citation>
    <scope>NUCLEOTIDE SEQUENCE [LARGE SCALE GENOMIC DNA]</scope>
    <source>
        <strain evidence="3 4">CCMP2467</strain>
    </source>
</reference>
<evidence type="ECO:0000313" key="4">
    <source>
        <dbReference type="Proteomes" id="UP000186817"/>
    </source>
</evidence>
<feature type="domain" description="Peptidase M16C associated" evidence="2">
    <location>
        <begin position="3652"/>
        <end position="3902"/>
    </location>
</feature>
<keyword evidence="4" id="KW-1185">Reference proteome</keyword>
<gene>
    <name evidence="3" type="primary">PREP1</name>
    <name evidence="3" type="ORF">AK812_SmicGene11282</name>
</gene>
<dbReference type="InterPro" id="IPR013578">
    <property type="entry name" value="Peptidase_M16C_assoc"/>
</dbReference>
<proteinExistence type="predicted"/>
<protein>
    <submittedName>
        <fullName evidence="3">Presequence protease 1, chloroplastic/mitochondrial</fullName>
    </submittedName>
</protein>
<dbReference type="InterPro" id="IPR055130">
    <property type="entry name" value="PreP_C"/>
</dbReference>
<feature type="region of interest" description="Disordered" evidence="1">
    <location>
        <begin position="1"/>
        <end position="24"/>
    </location>
</feature>
<feature type="compositionally biased region" description="Basic and acidic residues" evidence="1">
    <location>
        <begin position="1"/>
        <end position="10"/>
    </location>
</feature>
<dbReference type="PANTHER" id="PTHR43016">
    <property type="entry name" value="PRESEQUENCE PROTEASE"/>
    <property type="match status" value="1"/>
</dbReference>
<feature type="region of interest" description="Disordered" evidence="1">
    <location>
        <begin position="2955"/>
        <end position="3013"/>
    </location>
</feature>
<feature type="region of interest" description="Disordered" evidence="1">
    <location>
        <begin position="3479"/>
        <end position="3526"/>
    </location>
</feature>
<feature type="compositionally biased region" description="Basic and acidic residues" evidence="1">
    <location>
        <begin position="2802"/>
        <end position="2867"/>
    </location>
</feature>
<feature type="region of interest" description="Disordered" evidence="1">
    <location>
        <begin position="2316"/>
        <end position="2411"/>
    </location>
</feature>
<keyword evidence="3" id="KW-0645">Protease</keyword>
<feature type="compositionally biased region" description="Basic and acidic residues" evidence="1">
    <location>
        <begin position="2064"/>
        <end position="2081"/>
    </location>
</feature>
<feature type="compositionally biased region" description="Basic residues" evidence="1">
    <location>
        <begin position="2102"/>
        <end position="2114"/>
    </location>
</feature>
<dbReference type="OrthoDB" id="428303at2759"/>
<dbReference type="InterPro" id="IPR000477">
    <property type="entry name" value="RT_dom"/>
</dbReference>
<feature type="compositionally biased region" description="Basic residues" evidence="1">
    <location>
        <begin position="3500"/>
        <end position="3516"/>
    </location>
</feature>
<feature type="region of interest" description="Disordered" evidence="1">
    <location>
        <begin position="3034"/>
        <end position="3065"/>
    </location>
</feature>
<organism evidence="3 4">
    <name type="scientific">Symbiodinium microadriaticum</name>
    <name type="common">Dinoflagellate</name>
    <name type="synonym">Zooxanthella microadriatica</name>
    <dbReference type="NCBI Taxonomy" id="2951"/>
    <lineage>
        <taxon>Eukaryota</taxon>
        <taxon>Sar</taxon>
        <taxon>Alveolata</taxon>
        <taxon>Dinophyceae</taxon>
        <taxon>Suessiales</taxon>
        <taxon>Symbiodiniaceae</taxon>
        <taxon>Symbiodinium</taxon>
    </lineage>
</organism>
<feature type="compositionally biased region" description="Polar residues" evidence="1">
    <location>
        <begin position="3479"/>
        <end position="3489"/>
    </location>
</feature>
<feature type="region of interest" description="Disordered" evidence="1">
    <location>
        <begin position="2802"/>
        <end position="2937"/>
    </location>
</feature>
<feature type="region of interest" description="Disordered" evidence="1">
    <location>
        <begin position="1250"/>
        <end position="1280"/>
    </location>
</feature>
<dbReference type="InterPro" id="IPR011249">
    <property type="entry name" value="Metalloenz_LuxS/M16"/>
</dbReference>
<feature type="compositionally biased region" description="Basic and acidic residues" evidence="1">
    <location>
        <begin position="2137"/>
        <end position="2150"/>
    </location>
</feature>
<dbReference type="EMBL" id="LSRX01000182">
    <property type="protein sequence ID" value="OLQ05529.1"/>
    <property type="molecule type" value="Genomic_DNA"/>
</dbReference>
<dbReference type="SUPFAM" id="SSF63411">
    <property type="entry name" value="LuxS/MPP-like metallohydrolase"/>
    <property type="match status" value="3"/>
</dbReference>
<dbReference type="PROSITE" id="PS51257">
    <property type="entry name" value="PROKAR_LIPOPROTEIN"/>
    <property type="match status" value="1"/>
</dbReference>
<feature type="region of interest" description="Disordered" evidence="1">
    <location>
        <begin position="2223"/>
        <end position="2244"/>
    </location>
</feature>
<feature type="compositionally biased region" description="Acidic residues" evidence="1">
    <location>
        <begin position="2375"/>
        <end position="2388"/>
    </location>
</feature>
<evidence type="ECO:0000259" key="2">
    <source>
        <dbReference type="SMART" id="SM01264"/>
    </source>
</evidence>
<dbReference type="Gene3D" id="3.30.830.10">
    <property type="entry name" value="Metalloenzyme, LuxS/M16 peptidase-like"/>
    <property type="match status" value="4"/>
</dbReference>
<feature type="compositionally biased region" description="Basic and acidic residues" evidence="1">
    <location>
        <begin position="1265"/>
        <end position="1280"/>
    </location>
</feature>
<feature type="compositionally biased region" description="Basic and acidic residues" evidence="1">
    <location>
        <begin position="2402"/>
        <end position="2411"/>
    </location>
</feature>
<feature type="compositionally biased region" description="Acidic residues" evidence="1">
    <location>
        <begin position="2345"/>
        <end position="2354"/>
    </location>
</feature>
<evidence type="ECO:0000256" key="1">
    <source>
        <dbReference type="SAM" id="MobiDB-lite"/>
    </source>
</evidence>
<dbReference type="Proteomes" id="UP000186817">
    <property type="component" value="Unassembled WGS sequence"/>
</dbReference>
<feature type="region of interest" description="Disordered" evidence="1">
    <location>
        <begin position="2102"/>
        <end position="2150"/>
    </location>
</feature>
<feature type="region of interest" description="Disordered" evidence="1">
    <location>
        <begin position="2052"/>
        <end position="2082"/>
    </location>
</feature>
<dbReference type="SMART" id="SM01264">
    <property type="entry name" value="M16C_associated"/>
    <property type="match status" value="1"/>
</dbReference>
<feature type="compositionally biased region" description="Basic and acidic residues" evidence="1">
    <location>
        <begin position="2319"/>
        <end position="2344"/>
    </location>
</feature>
<name>A0A1Q9EDN7_SYMMI</name>
<accession>A0A1Q9EDN7</accession>
<dbReference type="Pfam" id="PF22516">
    <property type="entry name" value="PreP_C"/>
    <property type="match status" value="1"/>
</dbReference>
<dbReference type="GO" id="GO:0046872">
    <property type="term" value="F:metal ion binding"/>
    <property type="evidence" value="ECO:0007669"/>
    <property type="project" value="InterPro"/>
</dbReference>
<feature type="region of interest" description="Disordered" evidence="1">
    <location>
        <begin position="93"/>
        <end position="113"/>
    </location>
</feature>
<evidence type="ECO:0000313" key="3">
    <source>
        <dbReference type="EMBL" id="OLQ05529.1"/>
    </source>
</evidence>
<keyword evidence="3" id="KW-0378">Hydrolase</keyword>
<feature type="compositionally biased region" description="Basic and acidic residues" evidence="1">
    <location>
        <begin position="3490"/>
        <end position="3499"/>
    </location>
</feature>
<feature type="compositionally biased region" description="Polar residues" evidence="1">
    <location>
        <begin position="12"/>
        <end position="24"/>
    </location>
</feature>
<dbReference type="Pfam" id="PF00078">
    <property type="entry name" value="RVT_1"/>
    <property type="match status" value="1"/>
</dbReference>
<feature type="compositionally biased region" description="Basic residues" evidence="1">
    <location>
        <begin position="1785"/>
        <end position="1802"/>
    </location>
</feature>
<feature type="compositionally biased region" description="Polar residues" evidence="1">
    <location>
        <begin position="2981"/>
        <end position="2994"/>
    </location>
</feature>
<dbReference type="GO" id="GO:0016485">
    <property type="term" value="P:protein processing"/>
    <property type="evidence" value="ECO:0007669"/>
    <property type="project" value="TreeGrafter"/>
</dbReference>
<dbReference type="Pfam" id="PF05193">
    <property type="entry name" value="Peptidase_M16_C"/>
    <property type="match status" value="1"/>
</dbReference>
<dbReference type="GO" id="GO:0004222">
    <property type="term" value="F:metalloendopeptidase activity"/>
    <property type="evidence" value="ECO:0007669"/>
    <property type="project" value="TreeGrafter"/>
</dbReference>